<keyword evidence="2" id="KW-1133">Transmembrane helix</keyword>
<evidence type="ECO:0000313" key="3">
    <source>
        <dbReference type="EMBL" id="PMD47299.1"/>
    </source>
</evidence>
<keyword evidence="2" id="KW-0472">Membrane</keyword>
<keyword evidence="2" id="KW-0812">Transmembrane</keyword>
<evidence type="ECO:0000313" key="4">
    <source>
        <dbReference type="Proteomes" id="UP000235786"/>
    </source>
</evidence>
<gene>
    <name evidence="3" type="ORF">L207DRAFT_576088</name>
</gene>
<dbReference type="AlphaFoldDB" id="A0A2J6S961"/>
<keyword evidence="4" id="KW-1185">Reference proteome</keyword>
<feature type="transmembrane region" description="Helical" evidence="2">
    <location>
        <begin position="62"/>
        <end position="81"/>
    </location>
</feature>
<proteinExistence type="predicted"/>
<evidence type="ECO:0000256" key="2">
    <source>
        <dbReference type="SAM" id="Phobius"/>
    </source>
</evidence>
<dbReference type="EMBL" id="KZ613938">
    <property type="protein sequence ID" value="PMD47299.1"/>
    <property type="molecule type" value="Genomic_DNA"/>
</dbReference>
<feature type="region of interest" description="Disordered" evidence="1">
    <location>
        <begin position="133"/>
        <end position="161"/>
    </location>
</feature>
<sequence>MGYHFIVSSPITILQSTTSSISTHRNFRVSILFSTARAENSSEFTVMITASSSGLSSSARTSIGATLALVIILIVASTVLISSRSSRKSKATVTSLAEANGKPSTGAGLVPPTAEIGIQQNPADLEACSTLEHRNDGEQREQEEWSRNDFTDCQGLHELKR</sequence>
<reference evidence="3 4" key="1">
    <citation type="submission" date="2016-04" db="EMBL/GenBank/DDBJ databases">
        <title>A degradative enzymes factory behind the ericoid mycorrhizal symbiosis.</title>
        <authorList>
            <consortium name="DOE Joint Genome Institute"/>
            <person name="Martino E."/>
            <person name="Morin E."/>
            <person name="Grelet G."/>
            <person name="Kuo A."/>
            <person name="Kohler A."/>
            <person name="Daghino S."/>
            <person name="Barry K."/>
            <person name="Choi C."/>
            <person name="Cichocki N."/>
            <person name="Clum A."/>
            <person name="Copeland A."/>
            <person name="Hainaut M."/>
            <person name="Haridas S."/>
            <person name="Labutti K."/>
            <person name="Lindquist E."/>
            <person name="Lipzen A."/>
            <person name="Khouja H.-R."/>
            <person name="Murat C."/>
            <person name="Ohm R."/>
            <person name="Olson A."/>
            <person name="Spatafora J."/>
            <person name="Veneault-Fourrey C."/>
            <person name="Henrissat B."/>
            <person name="Grigoriev I."/>
            <person name="Martin F."/>
            <person name="Perotto S."/>
        </authorList>
    </citation>
    <scope>NUCLEOTIDE SEQUENCE [LARGE SCALE GENOMIC DNA]</scope>
    <source>
        <strain evidence="3 4">F</strain>
    </source>
</reference>
<accession>A0A2J6S961</accession>
<dbReference type="Proteomes" id="UP000235786">
    <property type="component" value="Unassembled WGS sequence"/>
</dbReference>
<protein>
    <submittedName>
        <fullName evidence="3">Uncharacterized protein</fullName>
    </submittedName>
</protein>
<evidence type="ECO:0000256" key="1">
    <source>
        <dbReference type="SAM" id="MobiDB-lite"/>
    </source>
</evidence>
<name>A0A2J6S961_HYAVF</name>
<organism evidence="3 4">
    <name type="scientific">Hyaloscypha variabilis (strain UAMH 11265 / GT02V1 / F)</name>
    <name type="common">Meliniomyces variabilis</name>
    <dbReference type="NCBI Taxonomy" id="1149755"/>
    <lineage>
        <taxon>Eukaryota</taxon>
        <taxon>Fungi</taxon>
        <taxon>Dikarya</taxon>
        <taxon>Ascomycota</taxon>
        <taxon>Pezizomycotina</taxon>
        <taxon>Leotiomycetes</taxon>
        <taxon>Helotiales</taxon>
        <taxon>Hyaloscyphaceae</taxon>
        <taxon>Hyaloscypha</taxon>
        <taxon>Hyaloscypha variabilis</taxon>
    </lineage>
</organism>